<dbReference type="InterPro" id="IPR036887">
    <property type="entry name" value="HTH_APSES_sf"/>
</dbReference>
<feature type="domain" description="KilA-N" evidence="3">
    <location>
        <begin position="172"/>
        <end position="294"/>
    </location>
</feature>
<evidence type="ECO:0000313" key="4">
    <source>
        <dbReference type="EMBL" id="QHT13170.1"/>
    </source>
</evidence>
<dbReference type="InterPro" id="IPR035901">
    <property type="entry name" value="GIY-YIG_endonuc_sf"/>
</dbReference>
<dbReference type="GO" id="GO:0003677">
    <property type="term" value="F:DNA binding"/>
    <property type="evidence" value="ECO:0007669"/>
    <property type="project" value="InterPro"/>
</dbReference>
<dbReference type="InterPro" id="IPR018004">
    <property type="entry name" value="KilA/APSES_HTH"/>
</dbReference>
<dbReference type="InterPro" id="IPR013087">
    <property type="entry name" value="Znf_C2H2_type"/>
</dbReference>
<keyword evidence="1" id="KW-0175">Coiled coil</keyword>
<reference evidence="4" key="1">
    <citation type="journal article" date="2020" name="Nature">
        <title>Giant virus diversity and host interactions through global metagenomics.</title>
        <authorList>
            <person name="Schulz F."/>
            <person name="Roux S."/>
            <person name="Paez-Espino D."/>
            <person name="Jungbluth S."/>
            <person name="Walsh D.A."/>
            <person name="Denef V.J."/>
            <person name="McMahon K.D."/>
            <person name="Konstantinidis K.T."/>
            <person name="Eloe-Fadrosh E.A."/>
            <person name="Kyrpides N.C."/>
            <person name="Woyke T."/>
        </authorList>
    </citation>
    <scope>NUCLEOTIDE SEQUENCE</scope>
    <source>
        <strain evidence="4">GVMAG-M-3300023174-131</strain>
    </source>
</reference>
<name>A0A6C0D9Y7_9ZZZZ</name>
<organism evidence="4">
    <name type="scientific">viral metagenome</name>
    <dbReference type="NCBI Taxonomy" id="1070528"/>
    <lineage>
        <taxon>unclassified sequences</taxon>
        <taxon>metagenomes</taxon>
        <taxon>organismal metagenomes</taxon>
    </lineage>
</organism>
<dbReference type="Gene3D" id="3.40.1440.10">
    <property type="entry name" value="GIY-YIG endonuclease"/>
    <property type="match status" value="1"/>
</dbReference>
<feature type="coiled-coil region" evidence="1">
    <location>
        <begin position="27"/>
        <end position="169"/>
    </location>
</feature>
<evidence type="ECO:0000259" key="3">
    <source>
        <dbReference type="PROSITE" id="PS51301"/>
    </source>
</evidence>
<dbReference type="SUPFAM" id="SSF82771">
    <property type="entry name" value="GIY-YIG endonuclease"/>
    <property type="match status" value="1"/>
</dbReference>
<protein>
    <recommendedName>
        <fullName evidence="5">KilA-N domain-containing protein</fullName>
    </recommendedName>
</protein>
<dbReference type="SMART" id="SM01252">
    <property type="entry name" value="KilA-N"/>
    <property type="match status" value="1"/>
</dbReference>
<dbReference type="InterPro" id="IPR018306">
    <property type="entry name" value="Phage_T5_Orf172_DNA-bd"/>
</dbReference>
<dbReference type="InterPro" id="IPR017880">
    <property type="entry name" value="KilA_N"/>
</dbReference>
<dbReference type="PROSITE" id="PS00028">
    <property type="entry name" value="ZINC_FINGER_C2H2_1"/>
    <property type="match status" value="1"/>
</dbReference>
<accession>A0A6C0D9Y7</accession>
<evidence type="ECO:0000256" key="1">
    <source>
        <dbReference type="SAM" id="Coils"/>
    </source>
</evidence>
<feature type="domain" description="C2H2-type" evidence="2">
    <location>
        <begin position="7"/>
        <end position="30"/>
    </location>
</feature>
<dbReference type="Pfam" id="PF10544">
    <property type="entry name" value="T5orf172"/>
    <property type="match status" value="1"/>
</dbReference>
<evidence type="ECO:0008006" key="5">
    <source>
        <dbReference type="Google" id="ProtNLM"/>
    </source>
</evidence>
<dbReference type="AlphaFoldDB" id="A0A6C0D9Y7"/>
<dbReference type="PROSITE" id="PS51301">
    <property type="entry name" value="KILA_N"/>
    <property type="match status" value="1"/>
</dbReference>
<dbReference type="Pfam" id="PF04383">
    <property type="entry name" value="KilA-N"/>
    <property type="match status" value="1"/>
</dbReference>
<sequence>MDNKVEFQCEICNKNYSSYKSLWNHNNKFHNINVKNVKEDVKNVKENVKENLRSLTCEYCKKVFNNRPAKSIHKKKCNKIENNKIQILEEQNKQFAQTINELKAQVAMILKDDEQNKLKELNKLIKQFENQLINTPINNNLIDIISNKNKKIEELMNNQELDKLKTNQQSISQQSLILNNIVITSRSIDNYINATQLCQAGGKKFNHWYSLDNTKQLINELSNDTGINDLDYKLNKVTDTEITVSGAHSLIQINKGGNNKNNQETWIHPDLAIQLAQWLSPKFAIQVSKWIRHLFTNGTVEINLQLVNDNKVKEKEIELLKNTYIKQQKRKNFPQKNVIYMLTTEDNKKKRIYIIGKAINLKQRLSSYNKTSEHEVVYYKNCNSEKEMTAIETLILNKLKPYQEKANRDRFILPIENDILLFTNIIDNCIQFFE</sequence>
<dbReference type="PROSITE" id="PS50157">
    <property type="entry name" value="ZINC_FINGER_C2H2_2"/>
    <property type="match status" value="1"/>
</dbReference>
<evidence type="ECO:0000259" key="2">
    <source>
        <dbReference type="PROSITE" id="PS50157"/>
    </source>
</evidence>
<dbReference type="SUPFAM" id="SSF54616">
    <property type="entry name" value="DNA-binding domain of Mlu1-box binding protein MBP1"/>
    <property type="match status" value="1"/>
</dbReference>
<dbReference type="Gene3D" id="3.30.160.60">
    <property type="entry name" value="Classic Zinc Finger"/>
    <property type="match status" value="1"/>
</dbReference>
<dbReference type="EMBL" id="MN739563">
    <property type="protein sequence ID" value="QHT13170.1"/>
    <property type="molecule type" value="Genomic_DNA"/>
</dbReference>
<dbReference type="SMART" id="SM00355">
    <property type="entry name" value="ZnF_C2H2"/>
    <property type="match status" value="2"/>
</dbReference>
<proteinExistence type="predicted"/>